<reference evidence="2" key="1">
    <citation type="submission" date="2016-03" db="EMBL/GenBank/DDBJ databases">
        <title>Mechanisms controlling the formation of the plant cell surface in tip-growing cells are functionally conserved among land plants.</title>
        <authorList>
            <person name="Honkanen S."/>
            <person name="Jones V.A."/>
            <person name="Morieri G."/>
            <person name="Champion C."/>
            <person name="Hetherington A.J."/>
            <person name="Kelly S."/>
            <person name="Saint-Marcoux D."/>
            <person name="Proust H."/>
            <person name="Prescott H."/>
            <person name="Dolan L."/>
        </authorList>
    </citation>
    <scope>NUCLEOTIDE SEQUENCE [LARGE SCALE GENOMIC DNA]</scope>
    <source>
        <tissue evidence="2">Whole gametophyte</tissue>
    </source>
</reference>
<keyword evidence="3" id="KW-1185">Reference proteome</keyword>
<protein>
    <recommendedName>
        <fullName evidence="1">Retrovirus-related Pol polyprotein from transposon TNT 1-94-like beta-barrel domain-containing protein</fullName>
    </recommendedName>
</protein>
<dbReference type="EMBL" id="LVLJ01001412">
    <property type="protein sequence ID" value="OAE29792.1"/>
    <property type="molecule type" value="Genomic_DNA"/>
</dbReference>
<dbReference type="Pfam" id="PF22936">
    <property type="entry name" value="Pol_BBD"/>
    <property type="match status" value="1"/>
</dbReference>
<sequence length="185" mass="21105">MIEKGSSFDDDYDLSMDDVTHQLDVWVLDYRASYHICSNKELFSSYCQTDGGAIHMTDGTVCKGFSFKGERGDICVYKSLKVLLKRIKDKTLYVLQGLAITGLVGVVLAEIQEADQTRLWHMSERGMQELHKKGYLVEHTPKILGFCEHCVIGKLQHSKFPKAVHRTKDTLDYIHSDCWSPSRVE</sequence>
<organism evidence="2 3">
    <name type="scientific">Marchantia polymorpha subsp. ruderalis</name>
    <dbReference type="NCBI Taxonomy" id="1480154"/>
    <lineage>
        <taxon>Eukaryota</taxon>
        <taxon>Viridiplantae</taxon>
        <taxon>Streptophyta</taxon>
        <taxon>Embryophyta</taxon>
        <taxon>Marchantiophyta</taxon>
        <taxon>Marchantiopsida</taxon>
        <taxon>Marchantiidae</taxon>
        <taxon>Marchantiales</taxon>
        <taxon>Marchantiaceae</taxon>
        <taxon>Marchantia</taxon>
    </lineage>
</organism>
<dbReference type="AlphaFoldDB" id="A0A176WBN1"/>
<accession>A0A176WBN1</accession>
<gene>
    <name evidence="2" type="ORF">AXG93_1513s1180</name>
</gene>
<dbReference type="Proteomes" id="UP000077202">
    <property type="component" value="Unassembled WGS sequence"/>
</dbReference>
<comment type="caution">
    <text evidence="2">The sequence shown here is derived from an EMBL/GenBank/DDBJ whole genome shotgun (WGS) entry which is preliminary data.</text>
</comment>
<dbReference type="InterPro" id="IPR054722">
    <property type="entry name" value="PolX-like_BBD"/>
</dbReference>
<evidence type="ECO:0000313" key="2">
    <source>
        <dbReference type="EMBL" id="OAE29792.1"/>
    </source>
</evidence>
<name>A0A176WBN1_MARPO</name>
<evidence type="ECO:0000313" key="3">
    <source>
        <dbReference type="Proteomes" id="UP000077202"/>
    </source>
</evidence>
<feature type="domain" description="Retrovirus-related Pol polyprotein from transposon TNT 1-94-like beta-barrel" evidence="1">
    <location>
        <begin position="26"/>
        <end position="63"/>
    </location>
</feature>
<proteinExistence type="predicted"/>
<evidence type="ECO:0000259" key="1">
    <source>
        <dbReference type="Pfam" id="PF22936"/>
    </source>
</evidence>